<evidence type="ECO:0000256" key="2">
    <source>
        <dbReference type="ARBA" id="ARBA00022737"/>
    </source>
</evidence>
<dbReference type="SUPFAM" id="SSF52075">
    <property type="entry name" value="Outer arm dynein light chain 1"/>
    <property type="match status" value="1"/>
</dbReference>
<dbReference type="PANTHER" id="PTHR48051:SF1">
    <property type="entry name" value="RAS SUPPRESSOR PROTEIN 1"/>
    <property type="match status" value="1"/>
</dbReference>
<dbReference type="Pfam" id="PF13855">
    <property type="entry name" value="LRR_8"/>
    <property type="match status" value="1"/>
</dbReference>
<dbReference type="InterPro" id="IPR001611">
    <property type="entry name" value="Leu-rich_rpt"/>
</dbReference>
<dbReference type="Gene3D" id="3.80.10.10">
    <property type="entry name" value="Ribonuclease Inhibitor"/>
    <property type="match status" value="1"/>
</dbReference>
<organism evidence="4">
    <name type="scientific">Anopheles aquasalis</name>
    <name type="common">Malaria mosquito</name>
    <dbReference type="NCBI Taxonomy" id="42839"/>
    <lineage>
        <taxon>Eukaryota</taxon>
        <taxon>Metazoa</taxon>
        <taxon>Ecdysozoa</taxon>
        <taxon>Arthropoda</taxon>
        <taxon>Hexapoda</taxon>
        <taxon>Insecta</taxon>
        <taxon>Pterygota</taxon>
        <taxon>Neoptera</taxon>
        <taxon>Endopterygota</taxon>
        <taxon>Diptera</taxon>
        <taxon>Nematocera</taxon>
        <taxon>Culicoidea</taxon>
        <taxon>Culicidae</taxon>
        <taxon>Anophelinae</taxon>
        <taxon>Anopheles</taxon>
    </lineage>
</organism>
<name>T1DH26_ANOAQ</name>
<sequence length="254" mass="28234">MRPPTHFGNDITNTEANGNGGDEQNNQNNNGGGGGNNNNNGNGNTGNTGNGGSNTDFIVERLTQMGATMMFPKIAGRGIIRVVERCDDAKENHNLDLSECELIQVPDAVYHLMRHTELKSCDLSGNVITKISPKFAVKFSLITELNLSHNQMAKLPDELADLHSLKTLDISHNTFIALPPVVFKMPKLRELRANNNAIIDIDRDEIIASDSLEMVDLRHNPLTPMCHDLLKHARLSFRIELSEREKEDWEDLTI</sequence>
<dbReference type="InterPro" id="IPR032675">
    <property type="entry name" value="LRR_dom_sf"/>
</dbReference>
<keyword evidence="1" id="KW-0433">Leucine-rich repeat</keyword>
<dbReference type="EMBL" id="GAMD01002531">
    <property type="protein sequence ID" value="JAA99059.1"/>
    <property type="molecule type" value="mRNA"/>
</dbReference>
<evidence type="ECO:0000256" key="1">
    <source>
        <dbReference type="ARBA" id="ARBA00022614"/>
    </source>
</evidence>
<dbReference type="PANTHER" id="PTHR48051">
    <property type="match status" value="1"/>
</dbReference>
<feature type="compositionally biased region" description="Gly residues" evidence="3">
    <location>
        <begin position="43"/>
        <end position="52"/>
    </location>
</feature>
<dbReference type="VEuPathDB" id="VectorBase:AAQUA_004760"/>
<feature type="region of interest" description="Disordered" evidence="3">
    <location>
        <begin position="1"/>
        <end position="55"/>
    </location>
</feature>
<keyword evidence="2" id="KW-0677">Repeat</keyword>
<evidence type="ECO:0000256" key="3">
    <source>
        <dbReference type="SAM" id="MobiDB-lite"/>
    </source>
</evidence>
<proteinExistence type="evidence at transcript level"/>
<dbReference type="GO" id="GO:0005737">
    <property type="term" value="C:cytoplasm"/>
    <property type="evidence" value="ECO:0007669"/>
    <property type="project" value="TreeGrafter"/>
</dbReference>
<evidence type="ECO:0000313" key="4">
    <source>
        <dbReference type="EMBL" id="JAA99059.1"/>
    </source>
</evidence>
<reference evidence="4" key="1">
    <citation type="submission" date="2013-07" db="EMBL/GenBank/DDBJ databases">
        <title>Transcriptome sequencing and developmental regulation of gene expression in Anopheles aquasalis.</title>
        <authorList>
            <consortium name="Brazilian Malaria Network (MCT/CNPq/MS/SCTIE/DECIT/PRONEX 555648/2009-5) and Research Network on Bioactive Molecules from Arthropod Vectors (NAP-MOBIARVE"/>
            <consortium name="University of Sao Paulo)"/>
            <person name="Marinotti O."/>
            <person name="Ribeiro J.M.C."/>
            <person name="Costa-da-Silva A.L."/>
            <person name="Silva M.C.P."/>
            <person name="Lopes A.R."/>
            <person name="Barros M.S."/>
            <person name="Sa-Nunes A."/>
            <person name="Konjin B.B."/>
            <person name="Carvalho E."/>
            <person name="Suesdek L."/>
            <person name="Silva-Neto M.A.C."/>
            <person name="Capurro M.L."/>
        </authorList>
    </citation>
    <scope>NUCLEOTIDE SEQUENCE</scope>
    <source>
        <tissue evidence="4">Whole body</tissue>
    </source>
</reference>
<dbReference type="AlphaFoldDB" id="T1DH26"/>
<protein>
    <submittedName>
        <fullName evidence="4">Putative sclp</fullName>
    </submittedName>
</protein>
<dbReference type="InterPro" id="IPR050216">
    <property type="entry name" value="LRR_domain-containing"/>
</dbReference>
<accession>T1DH26</accession>